<dbReference type="Pfam" id="PF13676">
    <property type="entry name" value="TIR_2"/>
    <property type="match status" value="1"/>
</dbReference>
<feature type="region of interest" description="Disordered" evidence="1">
    <location>
        <begin position="156"/>
        <end position="176"/>
    </location>
</feature>
<feature type="compositionally biased region" description="Pro residues" evidence="1">
    <location>
        <begin position="161"/>
        <end position="173"/>
    </location>
</feature>
<evidence type="ECO:0000256" key="2">
    <source>
        <dbReference type="SAM" id="Phobius"/>
    </source>
</evidence>
<organism evidence="4 5">
    <name type="scientific">Algoriphagus sediminis</name>
    <dbReference type="NCBI Taxonomy" id="3057113"/>
    <lineage>
        <taxon>Bacteria</taxon>
        <taxon>Pseudomonadati</taxon>
        <taxon>Bacteroidota</taxon>
        <taxon>Cytophagia</taxon>
        <taxon>Cytophagales</taxon>
        <taxon>Cyclobacteriaceae</taxon>
        <taxon>Algoriphagus</taxon>
    </lineage>
</organism>
<dbReference type="PROSITE" id="PS50104">
    <property type="entry name" value="TIR"/>
    <property type="match status" value="1"/>
</dbReference>
<keyword evidence="2" id="KW-0812">Transmembrane</keyword>
<name>A0ABT7Y9T0_9BACT</name>
<accession>A0ABT7Y9T0</accession>
<dbReference type="Gene3D" id="3.40.50.10140">
    <property type="entry name" value="Toll/interleukin-1 receptor homology (TIR) domain"/>
    <property type="match status" value="1"/>
</dbReference>
<keyword evidence="2" id="KW-1133">Transmembrane helix</keyword>
<comment type="caution">
    <text evidence="4">The sequence shown here is derived from an EMBL/GenBank/DDBJ whole genome shotgun (WGS) entry which is preliminary data.</text>
</comment>
<dbReference type="InterPro" id="IPR000157">
    <property type="entry name" value="TIR_dom"/>
</dbReference>
<dbReference type="EMBL" id="JAUEPH010000002">
    <property type="protein sequence ID" value="MDN3203263.1"/>
    <property type="molecule type" value="Genomic_DNA"/>
</dbReference>
<evidence type="ECO:0000313" key="5">
    <source>
        <dbReference type="Proteomes" id="UP001171916"/>
    </source>
</evidence>
<dbReference type="SUPFAM" id="SSF52200">
    <property type="entry name" value="Toll/Interleukin receptor TIR domain"/>
    <property type="match status" value="1"/>
</dbReference>
<keyword evidence="4" id="KW-0675">Receptor</keyword>
<dbReference type="InterPro" id="IPR035897">
    <property type="entry name" value="Toll_tir_struct_dom_sf"/>
</dbReference>
<feature type="transmembrane region" description="Helical" evidence="2">
    <location>
        <begin position="186"/>
        <end position="204"/>
    </location>
</feature>
<keyword evidence="5" id="KW-1185">Reference proteome</keyword>
<keyword evidence="2" id="KW-0472">Membrane</keyword>
<evidence type="ECO:0000313" key="4">
    <source>
        <dbReference type="EMBL" id="MDN3203263.1"/>
    </source>
</evidence>
<gene>
    <name evidence="4" type="ORF">QVH07_03855</name>
</gene>
<feature type="domain" description="TIR" evidence="3">
    <location>
        <begin position="2"/>
        <end position="157"/>
    </location>
</feature>
<evidence type="ECO:0000259" key="3">
    <source>
        <dbReference type="PROSITE" id="PS50104"/>
    </source>
</evidence>
<sequence length="357" mass="39678">MPNNKIFVSYRRKDASGEAGRLVDDLQDVFGQESVFLDVETLEAGLDFVEAIDQALNSCKVLLAIIGPHWANIKDAEGNLRLFEKDDFIRIEIAAALERDIRVIPVLVNGAKMPSNSELPEELQALNRRHAHELSSSRWKYDTEQLVGILSKIIEPKKKPAPTPGPKPTPRPIPPKKEKSWFAKNYIWLLGGFVVIAILFSLGGEDFEEGFEEGYNEAVTGNPQNPTANEILDDFQNQQDEINTNSGGNGSTDISPSTQVNVTGIWYLNAADGSFATIRFNQLNSDIEYYEYNALNELIGTGTGFWEDDVLYVDGFNNYMQIGLELELVYSSPGTLTGELYIPSTNYTTAVTLTVIN</sequence>
<evidence type="ECO:0000256" key="1">
    <source>
        <dbReference type="SAM" id="MobiDB-lite"/>
    </source>
</evidence>
<protein>
    <submittedName>
        <fullName evidence="4">Toll/interleukin-1 receptor domain-containing protein</fullName>
    </submittedName>
</protein>
<dbReference type="Proteomes" id="UP001171916">
    <property type="component" value="Unassembled WGS sequence"/>
</dbReference>
<reference evidence="4" key="1">
    <citation type="submission" date="2023-06" db="EMBL/GenBank/DDBJ databases">
        <title>Robiginitalea aurantiacus sp. nov. and Algoriphagus sediminis sp. nov., isolated from coastal sediment.</title>
        <authorList>
            <person name="Zhou Z.Y."/>
            <person name="An J."/>
            <person name="Jia Y.W."/>
            <person name="Du Z.J."/>
        </authorList>
    </citation>
    <scope>NUCLEOTIDE SEQUENCE</scope>
    <source>
        <strain evidence="4">C2-7</strain>
    </source>
</reference>
<dbReference type="RefSeq" id="WP_289998827.1">
    <property type="nucleotide sequence ID" value="NZ_JAUEPH010000002.1"/>
</dbReference>
<proteinExistence type="predicted"/>